<evidence type="ECO:0000313" key="2">
    <source>
        <dbReference type="Proteomes" id="UP000772181"/>
    </source>
</evidence>
<sequence length="77" mass="8708">MRKDEIATLIRYRLDQAAAEHGLDSYDMLCIQTMPEGAESCQFSMWGIGPGGKSNWSDYTRLINEKALMHAAARTKR</sequence>
<name>A0A933LRC7_UNCTE</name>
<evidence type="ECO:0000313" key="1">
    <source>
        <dbReference type="EMBL" id="MBI4596207.1"/>
    </source>
</evidence>
<organism evidence="1 2">
    <name type="scientific">Tectimicrobiota bacterium</name>
    <dbReference type="NCBI Taxonomy" id="2528274"/>
    <lineage>
        <taxon>Bacteria</taxon>
        <taxon>Pseudomonadati</taxon>
        <taxon>Nitrospinota/Tectimicrobiota group</taxon>
        <taxon>Candidatus Tectimicrobiota</taxon>
    </lineage>
</organism>
<proteinExistence type="predicted"/>
<comment type="caution">
    <text evidence="1">The sequence shown here is derived from an EMBL/GenBank/DDBJ whole genome shotgun (WGS) entry which is preliminary data.</text>
</comment>
<gene>
    <name evidence="1" type="ORF">HY730_07525</name>
</gene>
<dbReference type="EMBL" id="JACQWF010000333">
    <property type="protein sequence ID" value="MBI4596207.1"/>
    <property type="molecule type" value="Genomic_DNA"/>
</dbReference>
<reference evidence="1" key="1">
    <citation type="submission" date="2020-07" db="EMBL/GenBank/DDBJ databases">
        <title>Huge and variable diversity of episymbiotic CPR bacteria and DPANN archaea in groundwater ecosystems.</title>
        <authorList>
            <person name="He C.Y."/>
            <person name="Keren R."/>
            <person name="Whittaker M."/>
            <person name="Farag I.F."/>
            <person name="Doudna J."/>
            <person name="Cate J.H.D."/>
            <person name="Banfield J.F."/>
        </authorList>
    </citation>
    <scope>NUCLEOTIDE SEQUENCE</scope>
    <source>
        <strain evidence="1">NC_groundwater_1482_Ag_S-0.65um_47_24</strain>
    </source>
</reference>
<accession>A0A933LRC7</accession>
<dbReference type="AlphaFoldDB" id="A0A933LRC7"/>
<dbReference type="Proteomes" id="UP000772181">
    <property type="component" value="Unassembled WGS sequence"/>
</dbReference>
<protein>
    <submittedName>
        <fullName evidence="1">Uncharacterized protein</fullName>
    </submittedName>
</protein>